<keyword evidence="3" id="KW-1185">Reference proteome</keyword>
<proteinExistence type="predicted"/>
<dbReference type="AlphaFoldDB" id="A0A3S4RRV7"/>
<name>A0A3S4RRV7_9SPHI</name>
<protein>
    <submittedName>
        <fullName evidence="2">FkbM family methyltransferase</fullName>
    </submittedName>
</protein>
<dbReference type="Proteomes" id="UP000284120">
    <property type="component" value="Unassembled WGS sequence"/>
</dbReference>
<organism evidence="2 3">
    <name type="scientific">Pedobacter chitinilyticus</name>
    <dbReference type="NCBI Taxonomy" id="2233776"/>
    <lineage>
        <taxon>Bacteria</taxon>
        <taxon>Pseudomonadati</taxon>
        <taxon>Bacteroidota</taxon>
        <taxon>Sphingobacteriia</taxon>
        <taxon>Sphingobacteriales</taxon>
        <taxon>Sphingobacteriaceae</taxon>
        <taxon>Pedobacter</taxon>
    </lineage>
</organism>
<gene>
    <name evidence="2" type="ORF">DPV69_09595</name>
</gene>
<evidence type="ECO:0000313" key="3">
    <source>
        <dbReference type="Proteomes" id="UP000284120"/>
    </source>
</evidence>
<dbReference type="OrthoDB" id="9812600at2"/>
<keyword evidence="2" id="KW-0808">Transferase</keyword>
<dbReference type="InterPro" id="IPR006342">
    <property type="entry name" value="FkbM_mtfrase"/>
</dbReference>
<accession>A0A3S4RRV7</accession>
<dbReference type="PANTHER" id="PTHR34203:SF15">
    <property type="entry name" value="SLL1173 PROTEIN"/>
    <property type="match status" value="1"/>
</dbReference>
<feature type="domain" description="Methyltransferase FkbM" evidence="1">
    <location>
        <begin position="91"/>
        <end position="246"/>
    </location>
</feature>
<dbReference type="NCBIfam" id="TIGR01444">
    <property type="entry name" value="fkbM_fam"/>
    <property type="match status" value="1"/>
</dbReference>
<dbReference type="PANTHER" id="PTHR34203">
    <property type="entry name" value="METHYLTRANSFERASE, FKBM FAMILY PROTEIN"/>
    <property type="match status" value="1"/>
</dbReference>
<dbReference type="InterPro" id="IPR052514">
    <property type="entry name" value="SAM-dependent_MTase"/>
</dbReference>
<sequence length="295" mass="33496">MLSNIKRTFSFIKSHPIGRRKPLVAFVRLIKWQLQSSINKDLMIKPFIGNVNFYAKKRLTGITGNIYVGLHEFNDMGFLLHFLREEDLFFDIGANVGSYTLLASGHVGAKTIAFEPIPHTFEILSKNVSLNRLESKVTLCNKALGSKIGIIEFTSNLDTVNHVISNDEDKNDVINVEVSILDEFIESDPILLKIDVEGFETEVIKGGKKVLENKRLKAIIIELNGSGNRYNYKEEDIHNYFISMGFTPYLYDPLKREFKQASAFGAFNTIYIRDIDFVKNRCNSAKIVTILGISF</sequence>
<dbReference type="Gene3D" id="3.40.50.150">
    <property type="entry name" value="Vaccinia Virus protein VP39"/>
    <property type="match status" value="1"/>
</dbReference>
<reference evidence="2 3" key="1">
    <citation type="submission" date="2018-06" db="EMBL/GenBank/DDBJ databases">
        <title>Pedobacter endophyticus sp. nov., an endophytic bacterium isolated from a leaf of Triticum aestivum.</title>
        <authorList>
            <person name="Zhang L."/>
        </authorList>
    </citation>
    <scope>NUCLEOTIDE SEQUENCE [LARGE SCALE GENOMIC DNA]</scope>
    <source>
        <strain evidence="2 3">CM134L-2</strain>
    </source>
</reference>
<evidence type="ECO:0000313" key="2">
    <source>
        <dbReference type="EMBL" id="RWU08611.1"/>
    </source>
</evidence>
<dbReference type="GO" id="GO:0032259">
    <property type="term" value="P:methylation"/>
    <property type="evidence" value="ECO:0007669"/>
    <property type="project" value="UniProtKB-KW"/>
</dbReference>
<evidence type="ECO:0000259" key="1">
    <source>
        <dbReference type="Pfam" id="PF05050"/>
    </source>
</evidence>
<dbReference type="SUPFAM" id="SSF53335">
    <property type="entry name" value="S-adenosyl-L-methionine-dependent methyltransferases"/>
    <property type="match status" value="1"/>
</dbReference>
<dbReference type="GO" id="GO:0008168">
    <property type="term" value="F:methyltransferase activity"/>
    <property type="evidence" value="ECO:0007669"/>
    <property type="project" value="UniProtKB-KW"/>
</dbReference>
<dbReference type="InterPro" id="IPR029063">
    <property type="entry name" value="SAM-dependent_MTases_sf"/>
</dbReference>
<keyword evidence="2" id="KW-0489">Methyltransferase</keyword>
<comment type="caution">
    <text evidence="2">The sequence shown here is derived from an EMBL/GenBank/DDBJ whole genome shotgun (WGS) entry which is preliminary data.</text>
</comment>
<dbReference type="Pfam" id="PF05050">
    <property type="entry name" value="Methyltransf_21"/>
    <property type="match status" value="1"/>
</dbReference>
<dbReference type="EMBL" id="SAYW01000002">
    <property type="protein sequence ID" value="RWU08611.1"/>
    <property type="molecule type" value="Genomic_DNA"/>
</dbReference>